<protein>
    <submittedName>
        <fullName evidence="2">Uncharacterized protein</fullName>
    </submittedName>
</protein>
<proteinExistence type="predicted"/>
<keyword evidence="1" id="KW-1133">Transmembrane helix</keyword>
<keyword evidence="1" id="KW-0812">Transmembrane</keyword>
<keyword evidence="3" id="KW-1185">Reference proteome</keyword>
<feature type="non-terminal residue" evidence="2">
    <location>
        <position position="58"/>
    </location>
</feature>
<reference evidence="2" key="2">
    <citation type="submission" date="2023-05" db="EMBL/GenBank/DDBJ databases">
        <authorList>
            <person name="Fouks B."/>
        </authorList>
    </citation>
    <scope>NUCLEOTIDE SEQUENCE</scope>
    <source>
        <strain evidence="2">Stay&amp;Tobe</strain>
        <tissue evidence="2">Testes</tissue>
    </source>
</reference>
<sequence length="58" mass="6698">YSRCSNTVYDKTAVLLQAYMVFMAGVYFILNIINFVSTLFPHDSRWRGSKFDELLASP</sequence>
<evidence type="ECO:0000313" key="2">
    <source>
        <dbReference type="EMBL" id="KAJ9584350.1"/>
    </source>
</evidence>
<dbReference type="Proteomes" id="UP001233999">
    <property type="component" value="Unassembled WGS sequence"/>
</dbReference>
<feature type="non-terminal residue" evidence="2">
    <location>
        <position position="1"/>
    </location>
</feature>
<organism evidence="2 3">
    <name type="scientific">Diploptera punctata</name>
    <name type="common">Pacific beetle cockroach</name>
    <dbReference type="NCBI Taxonomy" id="6984"/>
    <lineage>
        <taxon>Eukaryota</taxon>
        <taxon>Metazoa</taxon>
        <taxon>Ecdysozoa</taxon>
        <taxon>Arthropoda</taxon>
        <taxon>Hexapoda</taxon>
        <taxon>Insecta</taxon>
        <taxon>Pterygota</taxon>
        <taxon>Neoptera</taxon>
        <taxon>Polyneoptera</taxon>
        <taxon>Dictyoptera</taxon>
        <taxon>Blattodea</taxon>
        <taxon>Blaberoidea</taxon>
        <taxon>Blaberidae</taxon>
        <taxon>Diplopterinae</taxon>
        <taxon>Diploptera</taxon>
    </lineage>
</organism>
<gene>
    <name evidence="2" type="ORF">L9F63_021309</name>
</gene>
<dbReference type="EMBL" id="JASPKZ010007428">
    <property type="protein sequence ID" value="KAJ9584350.1"/>
    <property type="molecule type" value="Genomic_DNA"/>
</dbReference>
<reference evidence="2" key="1">
    <citation type="journal article" date="2023" name="IScience">
        <title>Live-bearing cockroach genome reveals convergent evolutionary mechanisms linked to viviparity in insects and beyond.</title>
        <authorList>
            <person name="Fouks B."/>
            <person name="Harrison M.C."/>
            <person name="Mikhailova A.A."/>
            <person name="Marchal E."/>
            <person name="English S."/>
            <person name="Carruthers M."/>
            <person name="Jennings E.C."/>
            <person name="Chiamaka E.L."/>
            <person name="Frigard R.A."/>
            <person name="Pippel M."/>
            <person name="Attardo G.M."/>
            <person name="Benoit J.B."/>
            <person name="Bornberg-Bauer E."/>
            <person name="Tobe S.S."/>
        </authorList>
    </citation>
    <scope>NUCLEOTIDE SEQUENCE</scope>
    <source>
        <tissue evidence="2">Testes</tissue>
    </source>
</reference>
<feature type="transmembrane region" description="Helical" evidence="1">
    <location>
        <begin position="18"/>
        <end position="40"/>
    </location>
</feature>
<evidence type="ECO:0000256" key="1">
    <source>
        <dbReference type="SAM" id="Phobius"/>
    </source>
</evidence>
<evidence type="ECO:0000313" key="3">
    <source>
        <dbReference type="Proteomes" id="UP001233999"/>
    </source>
</evidence>
<comment type="caution">
    <text evidence="2">The sequence shown here is derived from an EMBL/GenBank/DDBJ whole genome shotgun (WGS) entry which is preliminary data.</text>
</comment>
<name>A0AAD8EBH5_DIPPU</name>
<dbReference type="AlphaFoldDB" id="A0AAD8EBH5"/>
<keyword evidence="1" id="KW-0472">Membrane</keyword>
<accession>A0AAD8EBH5</accession>